<dbReference type="InterPro" id="IPR053822">
    <property type="entry name" value="SDE2-like_dom"/>
</dbReference>
<feature type="compositionally biased region" description="Low complexity" evidence="9">
    <location>
        <begin position="210"/>
        <end position="251"/>
    </location>
</feature>
<dbReference type="RefSeq" id="XP_032804502.1">
    <property type="nucleotide sequence ID" value="XM_032948611.1"/>
</dbReference>
<comment type="subcellular location">
    <subcellularLocation>
        <location evidence="2">Cytoplasm</location>
    </subcellularLocation>
    <subcellularLocation>
        <location evidence="1">Nucleus</location>
    </subcellularLocation>
</comment>
<evidence type="ECO:0000256" key="1">
    <source>
        <dbReference type="ARBA" id="ARBA00004123"/>
    </source>
</evidence>
<dbReference type="Pfam" id="PF22782">
    <property type="entry name" value="SDE2"/>
    <property type="match status" value="1"/>
</dbReference>
<evidence type="ECO:0000256" key="2">
    <source>
        <dbReference type="ARBA" id="ARBA00004496"/>
    </source>
</evidence>
<feature type="domain" description="SDE2/SF3A3 SAP" evidence="10">
    <location>
        <begin position="372"/>
        <end position="447"/>
    </location>
</feature>
<evidence type="ECO:0000313" key="13">
    <source>
        <dbReference type="RefSeq" id="XP_032804502.1"/>
    </source>
</evidence>
<evidence type="ECO:0000256" key="4">
    <source>
        <dbReference type="ARBA" id="ARBA00022490"/>
    </source>
</evidence>
<dbReference type="InterPro" id="IPR025086">
    <property type="entry name" value="SDE2/SF3A3_SAP"/>
</dbReference>
<gene>
    <name evidence="13" type="primary">SDE2</name>
</gene>
<dbReference type="AlphaFoldDB" id="A0AAJ7WP04"/>
<protein>
    <submittedName>
        <fullName evidence="13">Replication stress response regulator SDE2</fullName>
    </submittedName>
</protein>
<proteinExistence type="inferred from homology"/>
<keyword evidence="4" id="KW-0963">Cytoplasm</keyword>
<keyword evidence="5" id="KW-0507">mRNA processing</keyword>
<name>A0AAJ7WP04_PETMA</name>
<dbReference type="Pfam" id="PF13297">
    <property type="entry name" value="SDE2_2C"/>
    <property type="match status" value="1"/>
</dbReference>
<evidence type="ECO:0000256" key="9">
    <source>
        <dbReference type="SAM" id="MobiDB-lite"/>
    </source>
</evidence>
<dbReference type="KEGG" id="pmrn:116939793"/>
<feature type="compositionally biased region" description="Low complexity" evidence="9">
    <location>
        <begin position="259"/>
        <end position="271"/>
    </location>
</feature>
<evidence type="ECO:0000259" key="11">
    <source>
        <dbReference type="Pfam" id="PF22782"/>
    </source>
</evidence>
<evidence type="ECO:0000256" key="5">
    <source>
        <dbReference type="ARBA" id="ARBA00022664"/>
    </source>
</evidence>
<dbReference type="GO" id="GO:0006397">
    <property type="term" value="P:mRNA processing"/>
    <property type="evidence" value="ECO:0007669"/>
    <property type="project" value="UniProtKB-KW"/>
</dbReference>
<feature type="region of interest" description="Disordered" evidence="9">
    <location>
        <begin position="172"/>
        <end position="378"/>
    </location>
</feature>
<reference evidence="13" key="1">
    <citation type="submission" date="2025-08" db="UniProtKB">
        <authorList>
            <consortium name="RefSeq"/>
        </authorList>
    </citation>
    <scope>IDENTIFICATION</scope>
    <source>
        <tissue evidence="13">Sperm</tissue>
    </source>
</reference>
<feature type="region of interest" description="Disordered" evidence="9">
    <location>
        <begin position="441"/>
        <end position="469"/>
    </location>
</feature>
<dbReference type="GO" id="GO:0005737">
    <property type="term" value="C:cytoplasm"/>
    <property type="evidence" value="ECO:0007669"/>
    <property type="project" value="UniProtKB-SubCell"/>
</dbReference>
<dbReference type="GO" id="GO:0005634">
    <property type="term" value="C:nucleus"/>
    <property type="evidence" value="ECO:0007669"/>
    <property type="project" value="UniProtKB-SubCell"/>
</dbReference>
<dbReference type="CTD" id="163859"/>
<evidence type="ECO:0000259" key="10">
    <source>
        <dbReference type="Pfam" id="PF13297"/>
    </source>
</evidence>
<keyword evidence="12" id="KW-1185">Reference proteome</keyword>
<keyword evidence="8" id="KW-0131">Cell cycle</keyword>
<evidence type="ECO:0000256" key="7">
    <source>
        <dbReference type="ARBA" id="ARBA00023242"/>
    </source>
</evidence>
<evidence type="ECO:0000256" key="6">
    <source>
        <dbReference type="ARBA" id="ARBA00023187"/>
    </source>
</evidence>
<keyword evidence="7" id="KW-0539">Nucleus</keyword>
<dbReference type="PANTHER" id="PTHR12786:SF1">
    <property type="entry name" value="SPLICING REGULATOR SDE2"/>
    <property type="match status" value="1"/>
</dbReference>
<dbReference type="GO" id="GO:0008380">
    <property type="term" value="P:RNA splicing"/>
    <property type="evidence" value="ECO:0007669"/>
    <property type="project" value="UniProtKB-KW"/>
</dbReference>
<accession>A0AAJ7WP04</accession>
<dbReference type="Proteomes" id="UP001318040">
    <property type="component" value="Chromosome 6"/>
</dbReference>
<feature type="compositionally biased region" description="Polar residues" evidence="9">
    <location>
        <begin position="349"/>
        <end position="360"/>
    </location>
</feature>
<comment type="similarity">
    <text evidence="3">Belongs to the SDE2 family.</text>
</comment>
<dbReference type="PANTHER" id="PTHR12786">
    <property type="entry name" value="SPLICING FACTOR SF3A-RELATED"/>
    <property type="match status" value="1"/>
</dbReference>
<evidence type="ECO:0000256" key="3">
    <source>
        <dbReference type="ARBA" id="ARBA00008726"/>
    </source>
</evidence>
<feature type="compositionally biased region" description="Basic and acidic residues" evidence="9">
    <location>
        <begin position="120"/>
        <end position="129"/>
    </location>
</feature>
<feature type="region of interest" description="Disordered" evidence="9">
    <location>
        <begin position="119"/>
        <end position="149"/>
    </location>
</feature>
<organism evidence="12 13">
    <name type="scientific">Petromyzon marinus</name>
    <name type="common">Sea lamprey</name>
    <dbReference type="NCBI Taxonomy" id="7757"/>
    <lineage>
        <taxon>Eukaryota</taxon>
        <taxon>Metazoa</taxon>
        <taxon>Chordata</taxon>
        <taxon>Craniata</taxon>
        <taxon>Vertebrata</taxon>
        <taxon>Cyclostomata</taxon>
        <taxon>Hyperoartia</taxon>
        <taxon>Petromyzontiformes</taxon>
        <taxon>Petromyzontidae</taxon>
        <taxon>Petromyzon</taxon>
    </lineage>
</organism>
<sequence>MESLLVYGCDGRSRPLCLSHGSTVGALREGAAGLQGLPSDDVFVLCNGRLARDEDVVVPACCYRLHAKLLGGKGGFGSMLRALGAQIEKTTNREACRDLSGRRLRDVNSEKAMAEWLKQQTDREAERAERRRQRLERRLSQPKYHYSDPVYEQQLHDMAERLDDSVIKGMQMAGSSAVRPDDVRKKRPSSEATKSSGKKKCLWLGVEGLGNTSSSGSDSDSRSSASSPPPTASRSSNSVEARRSATTSSSSGDEGQIGRRAAPCDAATAARTSVQDTSGSEASPSTGGEKLEAATPSSIEMGEGDKGGKSESTSGVSSEERKRGEVGDVSPQPGKAVNIENPELETPVDSATISGSTLPPSTAPAESVTAAESTPPTNTAVAEVTAEVDLMALSSVEELEALGLECLKAVLMARGMKCGGTLHERAARLYSVRGVDPAQIDPALLAKPAKPGKSGKSGQGGQANKGKGK</sequence>
<evidence type="ECO:0000313" key="12">
    <source>
        <dbReference type="Proteomes" id="UP001318040"/>
    </source>
</evidence>
<feature type="compositionally biased region" description="Polar residues" evidence="9">
    <location>
        <begin position="272"/>
        <end position="286"/>
    </location>
</feature>
<keyword evidence="6" id="KW-0508">mRNA splicing</keyword>
<evidence type="ECO:0000256" key="8">
    <source>
        <dbReference type="ARBA" id="ARBA00023306"/>
    </source>
</evidence>
<feature type="domain" description="SDE2-like" evidence="11">
    <location>
        <begin position="71"/>
        <end position="166"/>
    </location>
</feature>
<dbReference type="InterPro" id="IPR051421">
    <property type="entry name" value="RNA_Proc_DNA_Dmg_Regulator"/>
</dbReference>